<dbReference type="RefSeq" id="WP_377831291.1">
    <property type="nucleotide sequence ID" value="NZ_JBHRSK010000002.1"/>
</dbReference>
<evidence type="ECO:0000313" key="2">
    <source>
        <dbReference type="EMBL" id="MFC2966750.1"/>
    </source>
</evidence>
<gene>
    <name evidence="2" type="ORF">ACFOES_01460</name>
</gene>
<dbReference type="GO" id="GO:0016787">
    <property type="term" value="F:hydrolase activity"/>
    <property type="evidence" value="ECO:0007669"/>
    <property type="project" value="UniProtKB-KW"/>
</dbReference>
<reference evidence="3" key="1">
    <citation type="journal article" date="2019" name="Int. J. Syst. Evol. Microbiol.">
        <title>The Global Catalogue of Microorganisms (GCM) 10K type strain sequencing project: providing services to taxonomists for standard genome sequencing and annotation.</title>
        <authorList>
            <consortium name="The Broad Institute Genomics Platform"/>
            <consortium name="The Broad Institute Genome Sequencing Center for Infectious Disease"/>
            <person name="Wu L."/>
            <person name="Ma J."/>
        </authorList>
    </citation>
    <scope>NUCLEOTIDE SEQUENCE [LARGE SCALE GENOMIC DNA]</scope>
    <source>
        <strain evidence="3">KCTC 62192</strain>
    </source>
</reference>
<feature type="domain" description="AB hydrolase-1" evidence="1">
    <location>
        <begin position="5"/>
        <end position="224"/>
    </location>
</feature>
<evidence type="ECO:0000259" key="1">
    <source>
        <dbReference type="Pfam" id="PF12697"/>
    </source>
</evidence>
<dbReference type="Proteomes" id="UP001595443">
    <property type="component" value="Unassembled WGS sequence"/>
</dbReference>
<dbReference type="Gene3D" id="3.40.50.1820">
    <property type="entry name" value="alpha/beta hydrolase"/>
    <property type="match status" value="1"/>
</dbReference>
<keyword evidence="2" id="KW-0378">Hydrolase</keyword>
<dbReference type="EMBL" id="JBHRSK010000002">
    <property type="protein sequence ID" value="MFC2966750.1"/>
    <property type="molecule type" value="Genomic_DNA"/>
</dbReference>
<name>A0ABV7ACG6_9RHOB</name>
<dbReference type="PANTHER" id="PTHR43194:SF2">
    <property type="entry name" value="PEROXISOMAL MEMBRANE PROTEIN LPX1"/>
    <property type="match status" value="1"/>
</dbReference>
<organism evidence="2 3">
    <name type="scientific">Acidimangrovimonas pyrenivorans</name>
    <dbReference type="NCBI Taxonomy" id="2030798"/>
    <lineage>
        <taxon>Bacteria</taxon>
        <taxon>Pseudomonadati</taxon>
        <taxon>Pseudomonadota</taxon>
        <taxon>Alphaproteobacteria</taxon>
        <taxon>Rhodobacterales</taxon>
        <taxon>Paracoccaceae</taxon>
        <taxon>Acidimangrovimonas</taxon>
    </lineage>
</organism>
<dbReference type="Pfam" id="PF12697">
    <property type="entry name" value="Abhydrolase_6"/>
    <property type="match status" value="1"/>
</dbReference>
<comment type="caution">
    <text evidence="2">The sequence shown here is derived from an EMBL/GenBank/DDBJ whole genome shotgun (WGS) entry which is preliminary data.</text>
</comment>
<dbReference type="InterPro" id="IPR050228">
    <property type="entry name" value="Carboxylesterase_BioH"/>
</dbReference>
<sequence>MPDPLVLVPGMISDARAFWHQVIALSSGRAVQVAAPVRGSTVEEMAADLLAQAPAEFALAGQGLGGNVALEMQRRAPERVSRIALIASHAQAETSADSVAREPRIVGAQAGRLTEMVAKEFPETVLAPGRARDEILEMLRDMALTLGEGVYIRQSRALQRRPDQQKVLRRAMLPALVIGGSDDPVTPPRRQRFMAELMPHGSFVEIGHCGHLPSLEQPEAVTDALEAWLRAPLMLR</sequence>
<dbReference type="PANTHER" id="PTHR43194">
    <property type="entry name" value="HYDROLASE ALPHA/BETA FOLD FAMILY"/>
    <property type="match status" value="1"/>
</dbReference>
<evidence type="ECO:0000313" key="3">
    <source>
        <dbReference type="Proteomes" id="UP001595443"/>
    </source>
</evidence>
<accession>A0ABV7ACG6</accession>
<protein>
    <submittedName>
        <fullName evidence="2">Alpha/beta fold hydrolase</fullName>
    </submittedName>
</protein>
<keyword evidence="3" id="KW-1185">Reference proteome</keyword>
<dbReference type="SUPFAM" id="SSF53474">
    <property type="entry name" value="alpha/beta-Hydrolases"/>
    <property type="match status" value="1"/>
</dbReference>
<dbReference type="PRINTS" id="PR00111">
    <property type="entry name" value="ABHYDROLASE"/>
</dbReference>
<dbReference type="InterPro" id="IPR000073">
    <property type="entry name" value="AB_hydrolase_1"/>
</dbReference>
<proteinExistence type="predicted"/>
<dbReference type="InterPro" id="IPR029058">
    <property type="entry name" value="AB_hydrolase_fold"/>
</dbReference>